<sequence>MKTPTLLRFTGLLIFIGIVIGTELPAQSSADTAAPDDLSQQVLLADSLFWDSYNHCDLTKMITFFTEDLEFYHDKGGLTRSRSDFIKSMETGLCANEHYRMRREAVAGSVQVYPLNNYGAIITGEHLFYVQEKDQAERLDGSAKFTHVWEYKDDTWRMSRVLSYDHQPAGYVSTRQEISLSEAVLDQYTGTYQSAQIGPVVIGRDDSTLLLQAGKMKIALYPETQNSFFAKERDLRFEFIKIDDKVLKMNISENGSVVDEAKRSE</sequence>
<dbReference type="Pfam" id="PF11954">
    <property type="entry name" value="DUF3471"/>
    <property type="match status" value="1"/>
</dbReference>
<reference evidence="3 4" key="1">
    <citation type="submission" date="2017-10" db="EMBL/GenBank/DDBJ databases">
        <title>The draft genome sequence of Lewinella nigricans NBRC 102662.</title>
        <authorList>
            <person name="Wang K."/>
        </authorList>
    </citation>
    <scope>NUCLEOTIDE SEQUENCE [LARGE SCALE GENOMIC DNA]</scope>
    <source>
        <strain evidence="3 4">NBRC 102662</strain>
    </source>
</reference>
<keyword evidence="4" id="KW-1185">Reference proteome</keyword>
<feature type="domain" description="DUF4440" evidence="2">
    <location>
        <begin position="46"/>
        <end position="158"/>
    </location>
</feature>
<evidence type="ECO:0000259" key="1">
    <source>
        <dbReference type="Pfam" id="PF11954"/>
    </source>
</evidence>
<accession>A0A2D0NHY0</accession>
<dbReference type="InterPro" id="IPR021860">
    <property type="entry name" value="Peptidase_S12_Pab87-rel_C"/>
</dbReference>
<comment type="caution">
    <text evidence="3">The sequence shown here is derived from an EMBL/GenBank/DDBJ whole genome shotgun (WGS) entry which is preliminary data.</text>
</comment>
<dbReference type="InterPro" id="IPR027843">
    <property type="entry name" value="DUF4440"/>
</dbReference>
<organism evidence="3 4">
    <name type="scientific">Flavilitoribacter nigricans (strain ATCC 23147 / DSM 23189 / NBRC 102662 / NCIMB 1420 / SS-2)</name>
    <name type="common">Lewinella nigricans</name>
    <dbReference type="NCBI Taxonomy" id="1122177"/>
    <lineage>
        <taxon>Bacteria</taxon>
        <taxon>Pseudomonadati</taxon>
        <taxon>Bacteroidota</taxon>
        <taxon>Saprospiria</taxon>
        <taxon>Saprospirales</taxon>
        <taxon>Lewinellaceae</taxon>
        <taxon>Flavilitoribacter</taxon>
    </lineage>
</organism>
<dbReference type="OrthoDB" id="1357763at2"/>
<evidence type="ECO:0000313" key="3">
    <source>
        <dbReference type="EMBL" id="PHN08077.1"/>
    </source>
</evidence>
<gene>
    <name evidence="3" type="ORF">CRP01_03415</name>
</gene>
<proteinExistence type="predicted"/>
<dbReference type="InterPro" id="IPR032710">
    <property type="entry name" value="NTF2-like_dom_sf"/>
</dbReference>
<dbReference type="Pfam" id="PF14534">
    <property type="entry name" value="DUF4440"/>
    <property type="match status" value="1"/>
</dbReference>
<protein>
    <submittedName>
        <fullName evidence="3">DUF4440 domain-containing protein</fullName>
    </submittedName>
</protein>
<dbReference type="AlphaFoldDB" id="A0A2D0NHY0"/>
<dbReference type="RefSeq" id="WP_099148596.1">
    <property type="nucleotide sequence ID" value="NZ_PDUD01000003.1"/>
</dbReference>
<dbReference type="Proteomes" id="UP000223913">
    <property type="component" value="Unassembled WGS sequence"/>
</dbReference>
<feature type="domain" description="Peptidase S12 Pab87-related C-terminal" evidence="1">
    <location>
        <begin position="175"/>
        <end position="252"/>
    </location>
</feature>
<dbReference type="SUPFAM" id="SSF54427">
    <property type="entry name" value="NTF2-like"/>
    <property type="match status" value="1"/>
</dbReference>
<dbReference type="EMBL" id="PDUD01000003">
    <property type="protein sequence ID" value="PHN08077.1"/>
    <property type="molecule type" value="Genomic_DNA"/>
</dbReference>
<dbReference type="Gene3D" id="3.10.450.50">
    <property type="match status" value="1"/>
</dbReference>
<evidence type="ECO:0000313" key="4">
    <source>
        <dbReference type="Proteomes" id="UP000223913"/>
    </source>
</evidence>
<name>A0A2D0NHY0_FLAN2</name>
<evidence type="ECO:0000259" key="2">
    <source>
        <dbReference type="Pfam" id="PF14534"/>
    </source>
</evidence>